<dbReference type="GO" id="GO:0045660">
    <property type="term" value="P:positive regulation of neutrophil differentiation"/>
    <property type="evidence" value="ECO:0007669"/>
    <property type="project" value="TreeGrafter"/>
</dbReference>
<organism evidence="3 4">
    <name type="scientific">Himantopus himantopus</name>
    <name type="common">Black-winged stilt</name>
    <name type="synonym">Charadrius himantopus</name>
    <dbReference type="NCBI Taxonomy" id="225398"/>
    <lineage>
        <taxon>Eukaryota</taxon>
        <taxon>Metazoa</taxon>
        <taxon>Chordata</taxon>
        <taxon>Craniata</taxon>
        <taxon>Vertebrata</taxon>
        <taxon>Euteleostomi</taxon>
        <taxon>Archelosauria</taxon>
        <taxon>Archosauria</taxon>
        <taxon>Dinosauria</taxon>
        <taxon>Saurischia</taxon>
        <taxon>Theropoda</taxon>
        <taxon>Coelurosauria</taxon>
        <taxon>Aves</taxon>
        <taxon>Neognathae</taxon>
        <taxon>Neoaves</taxon>
        <taxon>Charadriiformes</taxon>
        <taxon>Recurvirostridae</taxon>
        <taxon>Himantopus</taxon>
    </lineage>
</organism>
<feature type="transmembrane region" description="Helical" evidence="2">
    <location>
        <begin position="85"/>
        <end position="108"/>
    </location>
</feature>
<evidence type="ECO:0000313" key="3">
    <source>
        <dbReference type="EMBL" id="NXN66045.1"/>
    </source>
</evidence>
<dbReference type="OrthoDB" id="9451284at2759"/>
<keyword evidence="2" id="KW-0812">Transmembrane</keyword>
<feature type="region of interest" description="Disordered" evidence="1">
    <location>
        <begin position="160"/>
        <end position="330"/>
    </location>
</feature>
<feature type="compositionally biased region" description="Pro residues" evidence="1">
    <location>
        <begin position="321"/>
        <end position="330"/>
    </location>
</feature>
<protein>
    <submittedName>
        <fullName evidence="3">EVI2B protein</fullName>
    </submittedName>
</protein>
<evidence type="ECO:0000256" key="2">
    <source>
        <dbReference type="SAM" id="Phobius"/>
    </source>
</evidence>
<comment type="caution">
    <text evidence="3">The sequence shown here is derived from an EMBL/GenBank/DDBJ whole genome shotgun (WGS) entry which is preliminary data.</text>
</comment>
<feature type="non-terminal residue" evidence="3">
    <location>
        <position position="1"/>
    </location>
</feature>
<proteinExistence type="predicted"/>
<dbReference type="PANTHER" id="PTHR15384">
    <property type="entry name" value="PROTEIN EVI2B"/>
    <property type="match status" value="1"/>
</dbReference>
<keyword evidence="2" id="KW-0472">Membrane</keyword>
<gene>
    <name evidence="3" type="primary">Evi2b</name>
    <name evidence="3" type="ORF">HIMHIM_R15685</name>
</gene>
<sequence>MANNQLILVLFYGEIWKSLSTAIPQNVSMNKRNAYTSIRSPRADKAPLYPLQATGLRPHKSGRALTVTTPPQFPKAYAEPSDGSWIAALIIGIILISMLMAIIIIFLWKYCKRPVLVDSNWAGRSPFADGDTPDVFMDSDQATKRSSVLFMLPWKWKQDANSQQDPTASEKPSCCTTSNENSRAAPPAADCSVAGVSNTDSAPALPISNTDPSPAPPISNTDPSPAPPISNTDGSPALPISNRDGSPAPPTEAASPERNSCPHPTASPDFPDLPPPPDWLREAAEDHSSECSKYQGFPADTEEQLPPPPASLIQEIHEPLPQLPQPGDPL</sequence>
<dbReference type="PANTHER" id="PTHR15384:SF0">
    <property type="entry name" value="PROTEIN EVI2B"/>
    <property type="match status" value="1"/>
</dbReference>
<dbReference type="EMBL" id="VXBK01003172">
    <property type="protein sequence ID" value="NXN66045.1"/>
    <property type="molecule type" value="Genomic_DNA"/>
</dbReference>
<dbReference type="GO" id="GO:2000035">
    <property type="term" value="P:regulation of stem cell division"/>
    <property type="evidence" value="ECO:0007669"/>
    <property type="project" value="TreeGrafter"/>
</dbReference>
<dbReference type="InterPro" id="IPR033239">
    <property type="entry name" value="EVI2B"/>
</dbReference>
<evidence type="ECO:0000256" key="1">
    <source>
        <dbReference type="SAM" id="MobiDB-lite"/>
    </source>
</evidence>
<dbReference type="Proteomes" id="UP000571567">
    <property type="component" value="Unassembled WGS sequence"/>
</dbReference>
<feature type="non-terminal residue" evidence="3">
    <location>
        <position position="330"/>
    </location>
</feature>
<name>A0A7L1KT17_HIMHI</name>
<feature type="compositionally biased region" description="Polar residues" evidence="1">
    <location>
        <begin position="195"/>
        <end position="234"/>
    </location>
</feature>
<keyword evidence="2" id="KW-1133">Transmembrane helix</keyword>
<keyword evidence="4" id="KW-1185">Reference proteome</keyword>
<feature type="compositionally biased region" description="Basic and acidic residues" evidence="1">
    <location>
        <begin position="279"/>
        <end position="290"/>
    </location>
</feature>
<reference evidence="3 4" key="1">
    <citation type="submission" date="2019-09" db="EMBL/GenBank/DDBJ databases">
        <title>Bird 10,000 Genomes (B10K) Project - Family phase.</title>
        <authorList>
            <person name="Zhang G."/>
        </authorList>
    </citation>
    <scope>NUCLEOTIDE SEQUENCE [LARGE SCALE GENOMIC DNA]</scope>
    <source>
        <strain evidence="3">B10K-DU-002-13</strain>
        <tissue evidence="3">Muscle</tissue>
    </source>
</reference>
<dbReference type="AlphaFoldDB" id="A0A7L1KT17"/>
<evidence type="ECO:0000313" key="4">
    <source>
        <dbReference type="Proteomes" id="UP000571567"/>
    </source>
</evidence>
<accession>A0A7L1KT17</accession>